<evidence type="ECO:0000313" key="2">
    <source>
        <dbReference type="Proteomes" id="UP000262802"/>
    </source>
</evidence>
<proteinExistence type="predicted"/>
<dbReference type="KEGG" id="hyh:D3Y59_15420"/>
<name>A0A3B7RVB7_9BACT</name>
<dbReference type="Proteomes" id="UP000262802">
    <property type="component" value="Chromosome"/>
</dbReference>
<sequence length="111" mass="12617">MLDFYLLEDDALRPSPARLAELPKAGQLSADDFTDLQNQRIIEKRLDHWQDFRWSNGIVNMKLQLLLHRYPQLTPATPLADTPEQRLFLLLLNASAANTGLLAIGHDDHST</sequence>
<protein>
    <submittedName>
        <fullName evidence="1">Uncharacterized protein</fullName>
    </submittedName>
</protein>
<dbReference type="EMBL" id="CP032317">
    <property type="protein sequence ID" value="AYA38307.1"/>
    <property type="molecule type" value="Genomic_DNA"/>
</dbReference>
<organism evidence="1 2">
    <name type="scientific">Hymenobacter oligotrophus</name>
    <dbReference type="NCBI Taxonomy" id="2319843"/>
    <lineage>
        <taxon>Bacteria</taxon>
        <taxon>Pseudomonadati</taxon>
        <taxon>Bacteroidota</taxon>
        <taxon>Cytophagia</taxon>
        <taxon>Cytophagales</taxon>
        <taxon>Hymenobacteraceae</taxon>
        <taxon>Hymenobacter</taxon>
    </lineage>
</organism>
<gene>
    <name evidence="1" type="ORF">D3Y59_15420</name>
</gene>
<evidence type="ECO:0000313" key="1">
    <source>
        <dbReference type="EMBL" id="AYA38307.1"/>
    </source>
</evidence>
<reference evidence="1 2" key="1">
    <citation type="submission" date="2018-09" db="EMBL/GenBank/DDBJ databases">
        <title>Hymenobacter medium sp. nov., isolated from R2A medium.</title>
        <authorList>
            <person name="Yingchao G."/>
        </authorList>
    </citation>
    <scope>NUCLEOTIDE SEQUENCE [LARGE SCALE GENOMIC DNA]</scope>
    <source>
        <strain evidence="2">sh-6</strain>
    </source>
</reference>
<dbReference type="OrthoDB" id="772390at2"/>
<keyword evidence="2" id="KW-1185">Reference proteome</keyword>
<dbReference type="RefSeq" id="WP_119445856.1">
    <property type="nucleotide sequence ID" value="NZ_CP032317.1"/>
</dbReference>
<accession>A0A3B7RVB7</accession>
<dbReference type="AlphaFoldDB" id="A0A3B7RVB7"/>